<sequence>MGSNSFYNHCGNDWAWIFIDYSADNLRGEYCFKPHSERGVGQFDGDPRGAWYTRTATTDGTRCTNR</sequence>
<dbReference type="AlphaFoldDB" id="A0A7W3VSK7"/>
<dbReference type="EMBL" id="JACGZW010000002">
    <property type="protein sequence ID" value="MBB1152299.1"/>
    <property type="molecule type" value="Genomic_DNA"/>
</dbReference>
<accession>A0A7W3VSK7</accession>
<dbReference type="InterPro" id="IPR045935">
    <property type="entry name" value="DUF6355"/>
</dbReference>
<name>A0A7W3VSK7_9PSEU</name>
<evidence type="ECO:0000313" key="1">
    <source>
        <dbReference type="EMBL" id="MBB1152299.1"/>
    </source>
</evidence>
<comment type="caution">
    <text evidence="1">The sequence shown here is derived from an EMBL/GenBank/DDBJ whole genome shotgun (WGS) entry which is preliminary data.</text>
</comment>
<gene>
    <name evidence="1" type="ORF">H4281_04075</name>
</gene>
<keyword evidence="2" id="KW-1185">Reference proteome</keyword>
<dbReference type="Proteomes" id="UP000526734">
    <property type="component" value="Unassembled WGS sequence"/>
</dbReference>
<reference evidence="1 2" key="1">
    <citation type="submission" date="2020-08" db="EMBL/GenBank/DDBJ databases">
        <title>Amycolatopsis sp. nov. DR6-1 isolated from Dendrobium heterocarpum.</title>
        <authorList>
            <person name="Tedsree N."/>
            <person name="Kuncharoen N."/>
            <person name="Likhitwitayawuid K."/>
            <person name="Tanasupawat S."/>
        </authorList>
    </citation>
    <scope>NUCLEOTIDE SEQUENCE [LARGE SCALE GENOMIC DNA]</scope>
    <source>
        <strain evidence="1 2">DR6-1</strain>
    </source>
</reference>
<organism evidence="1 2">
    <name type="scientific">Amycolatopsis dendrobii</name>
    <dbReference type="NCBI Taxonomy" id="2760662"/>
    <lineage>
        <taxon>Bacteria</taxon>
        <taxon>Bacillati</taxon>
        <taxon>Actinomycetota</taxon>
        <taxon>Actinomycetes</taxon>
        <taxon>Pseudonocardiales</taxon>
        <taxon>Pseudonocardiaceae</taxon>
        <taxon>Amycolatopsis</taxon>
    </lineage>
</organism>
<dbReference type="Pfam" id="PF19882">
    <property type="entry name" value="DUF6355"/>
    <property type="match status" value="1"/>
</dbReference>
<protein>
    <submittedName>
        <fullName evidence="1">Uncharacterized protein</fullName>
    </submittedName>
</protein>
<evidence type="ECO:0000313" key="2">
    <source>
        <dbReference type="Proteomes" id="UP000526734"/>
    </source>
</evidence>
<proteinExistence type="predicted"/>